<feature type="transmembrane region" description="Helical" evidence="4">
    <location>
        <begin position="228"/>
        <end position="248"/>
    </location>
</feature>
<dbReference type="PROSITE" id="PS50005">
    <property type="entry name" value="TPR"/>
    <property type="match status" value="3"/>
</dbReference>
<reference evidence="5" key="1">
    <citation type="submission" date="2019-03" db="EMBL/GenBank/DDBJ databases">
        <title>Lake Tanganyika Metagenome-Assembled Genomes (MAGs).</title>
        <authorList>
            <person name="Tran P."/>
        </authorList>
    </citation>
    <scope>NUCLEOTIDE SEQUENCE</scope>
    <source>
        <strain evidence="5">K_DeepCast_150m_m2_040</strain>
    </source>
</reference>
<evidence type="ECO:0000313" key="5">
    <source>
        <dbReference type="EMBL" id="MBM3332362.1"/>
    </source>
</evidence>
<dbReference type="PROSITE" id="PS50293">
    <property type="entry name" value="TPR_REGION"/>
    <property type="match status" value="1"/>
</dbReference>
<feature type="repeat" description="TPR" evidence="3">
    <location>
        <begin position="427"/>
        <end position="460"/>
    </location>
</feature>
<dbReference type="InterPro" id="IPR052346">
    <property type="entry name" value="O-mannosyl-transferase_TMTC"/>
</dbReference>
<dbReference type="Pfam" id="PF13432">
    <property type="entry name" value="TPR_16"/>
    <property type="match status" value="3"/>
</dbReference>
<dbReference type="Proteomes" id="UP000779900">
    <property type="component" value="Unassembled WGS sequence"/>
</dbReference>
<dbReference type="InterPro" id="IPR011990">
    <property type="entry name" value="TPR-like_helical_dom_sf"/>
</dbReference>
<accession>A0A937XFV4</accession>
<organism evidence="5 6">
    <name type="scientific">candidate division WOR-3 bacterium</name>
    <dbReference type="NCBI Taxonomy" id="2052148"/>
    <lineage>
        <taxon>Bacteria</taxon>
        <taxon>Bacteria division WOR-3</taxon>
    </lineage>
</organism>
<evidence type="ECO:0000256" key="2">
    <source>
        <dbReference type="ARBA" id="ARBA00022803"/>
    </source>
</evidence>
<dbReference type="AlphaFoldDB" id="A0A937XFV4"/>
<protein>
    <submittedName>
        <fullName evidence="5">Tetratricopeptide repeat protein</fullName>
    </submittedName>
</protein>
<dbReference type="SMART" id="SM00028">
    <property type="entry name" value="TPR"/>
    <property type="match status" value="4"/>
</dbReference>
<evidence type="ECO:0000256" key="1">
    <source>
        <dbReference type="ARBA" id="ARBA00022737"/>
    </source>
</evidence>
<gene>
    <name evidence="5" type="ORF">FJY68_11040</name>
</gene>
<sequence length="590" mass="64689">MKASLSPNPMRAQTGTISRAGNRIPWFVFGGAALATLVLYLPTLQYGFVWDDNELIVENPYLAKAGPAQLFTRGFWHNPGPDRAADDMSYYRPLTNLSFHADRRVWGLRPSGYHLTNVIINTAVVFLMSLLLWELFGSAWLAGLGGLLVGIHPAMNCVVAFISNRTYLLALLFLLASAYALWRGQRGRARIWPALFGGSLLLSGLAIEASLAFTVLAAAWLISQRARYYRFPAWMAAAAAPAAAYLLLRLGVARVPFAGSVAPWMVTDPLRVVNSFGQQLQLLFFPFNQKVIYVLTGAFTGFSWYTVLGLLFLGLPLFPLLRHGRSDPVRLGWHGYAWMVLFLLPFAHLVFLGPAGRMLYLAAPGVLIMLAALYRTASPGRTITLLLRGVLLLYTVALAGQTLRRNPVWRSELSLSRTMVLEAPGSAGGHLNYAAALEQAGRKDEALEHFRAAAGIDPDYVAPHLGLAFALIDREDLPGAIRELREVVRLRPESPEARNDLALTLRRSGRFDSAIVEYREALRLNPGSAQTLNNLGFAYLAHGDFAQAISCLKAALRLRPDFASARGNLAAAYRQAGMPDSAALVESGER</sequence>
<keyword evidence="1" id="KW-0677">Repeat</keyword>
<feature type="transmembrane region" description="Helical" evidence="4">
    <location>
        <begin position="291"/>
        <end position="315"/>
    </location>
</feature>
<name>A0A937XFV4_UNCW3</name>
<feature type="transmembrane region" description="Helical" evidence="4">
    <location>
        <begin position="20"/>
        <end position="41"/>
    </location>
</feature>
<dbReference type="PANTHER" id="PTHR44227">
    <property type="match status" value="1"/>
</dbReference>
<keyword evidence="2 3" id="KW-0802">TPR repeat</keyword>
<feature type="transmembrane region" description="Helical" evidence="4">
    <location>
        <begin position="194"/>
        <end position="222"/>
    </location>
</feature>
<evidence type="ECO:0000313" key="6">
    <source>
        <dbReference type="Proteomes" id="UP000779900"/>
    </source>
</evidence>
<proteinExistence type="predicted"/>
<dbReference type="InterPro" id="IPR019734">
    <property type="entry name" value="TPR_rpt"/>
</dbReference>
<evidence type="ECO:0000256" key="4">
    <source>
        <dbReference type="SAM" id="Phobius"/>
    </source>
</evidence>
<dbReference type="Gene3D" id="1.25.40.10">
    <property type="entry name" value="Tetratricopeptide repeat domain"/>
    <property type="match status" value="1"/>
</dbReference>
<comment type="caution">
    <text evidence="5">The sequence shown here is derived from an EMBL/GenBank/DDBJ whole genome shotgun (WGS) entry which is preliminary data.</text>
</comment>
<feature type="transmembrane region" description="Helical" evidence="4">
    <location>
        <begin position="167"/>
        <end position="182"/>
    </location>
</feature>
<keyword evidence="4" id="KW-0812">Transmembrane</keyword>
<dbReference type="SUPFAM" id="SSF48452">
    <property type="entry name" value="TPR-like"/>
    <property type="match status" value="1"/>
</dbReference>
<feature type="transmembrane region" description="Helical" evidence="4">
    <location>
        <begin position="140"/>
        <end position="161"/>
    </location>
</feature>
<feature type="repeat" description="TPR" evidence="3">
    <location>
        <begin position="529"/>
        <end position="562"/>
    </location>
</feature>
<dbReference type="PANTHER" id="PTHR44227:SF3">
    <property type="entry name" value="PROTEIN O-MANNOSYL-TRANSFERASE TMTC4"/>
    <property type="match status" value="1"/>
</dbReference>
<keyword evidence="4" id="KW-1133">Transmembrane helix</keyword>
<keyword evidence="4" id="KW-0472">Membrane</keyword>
<feature type="repeat" description="TPR" evidence="3">
    <location>
        <begin position="495"/>
        <end position="528"/>
    </location>
</feature>
<evidence type="ECO:0000256" key="3">
    <source>
        <dbReference type="PROSITE-ProRule" id="PRU00339"/>
    </source>
</evidence>
<feature type="transmembrane region" description="Helical" evidence="4">
    <location>
        <begin position="113"/>
        <end position="133"/>
    </location>
</feature>
<dbReference type="EMBL" id="VGIR01000079">
    <property type="protein sequence ID" value="MBM3332362.1"/>
    <property type="molecule type" value="Genomic_DNA"/>
</dbReference>
<feature type="transmembrane region" description="Helical" evidence="4">
    <location>
        <begin position="359"/>
        <end position="377"/>
    </location>
</feature>
<feature type="transmembrane region" description="Helical" evidence="4">
    <location>
        <begin position="335"/>
        <end position="352"/>
    </location>
</feature>